<dbReference type="EMBL" id="MU826842">
    <property type="protein sequence ID" value="KAJ7371810.1"/>
    <property type="molecule type" value="Genomic_DNA"/>
</dbReference>
<reference evidence="1" key="1">
    <citation type="submission" date="2023-01" db="EMBL/GenBank/DDBJ databases">
        <title>Genome assembly of the deep-sea coral Lophelia pertusa.</title>
        <authorList>
            <person name="Herrera S."/>
            <person name="Cordes E."/>
        </authorList>
    </citation>
    <scope>NUCLEOTIDE SEQUENCE</scope>
    <source>
        <strain evidence="1">USNM1676648</strain>
        <tissue evidence="1">Polyp</tissue>
    </source>
</reference>
<proteinExistence type="predicted"/>
<organism evidence="1 2">
    <name type="scientific">Desmophyllum pertusum</name>
    <dbReference type="NCBI Taxonomy" id="174260"/>
    <lineage>
        <taxon>Eukaryota</taxon>
        <taxon>Metazoa</taxon>
        <taxon>Cnidaria</taxon>
        <taxon>Anthozoa</taxon>
        <taxon>Hexacorallia</taxon>
        <taxon>Scleractinia</taxon>
        <taxon>Caryophylliina</taxon>
        <taxon>Caryophylliidae</taxon>
        <taxon>Desmophyllum</taxon>
    </lineage>
</organism>
<gene>
    <name evidence="1" type="ORF">OS493_023151</name>
</gene>
<protein>
    <submittedName>
        <fullName evidence="1">Uncharacterized protein</fullName>
    </submittedName>
</protein>
<keyword evidence="2" id="KW-1185">Reference proteome</keyword>
<dbReference type="AlphaFoldDB" id="A0A9W9YYM3"/>
<name>A0A9W9YYM3_9CNID</name>
<dbReference type="OrthoDB" id="10312825at2759"/>
<evidence type="ECO:0000313" key="2">
    <source>
        <dbReference type="Proteomes" id="UP001163046"/>
    </source>
</evidence>
<accession>A0A9W9YYM3</accession>
<dbReference type="Proteomes" id="UP001163046">
    <property type="component" value="Unassembled WGS sequence"/>
</dbReference>
<sequence>MAAITLLDAGHILTTNGVHCSRSDCVLPICINSKVGNINKNSKTAKPKKRGRKPKKVRTVVGGMDNTVAMAKKRGRKPKKVKTVVGGMENTATMTENAELMLDQDMMEDLQDILARHASENTHCCPSSSSSSSFLDGMTNDAYDQGSASQPSFGQWGMQLVGNQPQSLELFHSRKVEETSRLSVVANAPFLAKGQTSHQVLSLNQPMVTHSSQFASAVPQDQNSPIISTPLITQPMNIQTSAHQGDSITGPFGYASADISRNARGGFNDQPAGTLLGILSLIFQVLDSPHTAELEEYYTSALQKALTEIQAAKCHAGLYMSKA</sequence>
<evidence type="ECO:0000313" key="1">
    <source>
        <dbReference type="EMBL" id="KAJ7371810.1"/>
    </source>
</evidence>
<comment type="caution">
    <text evidence="1">The sequence shown here is derived from an EMBL/GenBank/DDBJ whole genome shotgun (WGS) entry which is preliminary data.</text>
</comment>